<dbReference type="PANTHER" id="PTHR43461">
    <property type="entry name" value="TRANSMEMBRANE PROTEIN 256"/>
    <property type="match status" value="1"/>
</dbReference>
<name>A0AAN8UQN9_9MAGN</name>
<evidence type="ECO:0000256" key="3">
    <source>
        <dbReference type="ARBA" id="ARBA00022989"/>
    </source>
</evidence>
<dbReference type="AlphaFoldDB" id="A0AAN8UQN9"/>
<comment type="subcellular location">
    <subcellularLocation>
        <location evidence="1">Membrane</location>
        <topology evidence="1">Multi-pass membrane protein</topology>
    </subcellularLocation>
</comment>
<keyword evidence="7" id="KW-1185">Reference proteome</keyword>
<gene>
    <name evidence="6" type="ORF">RJ641_017151</name>
</gene>
<sequence>TDSHIWHKIAAFSGIAAIGLGAYGTHVFKSQDPKYAEVWHTTQLYHLVHTAALVAAPGVNHPYVFGGLLTAGILAFSGTCYVVAYMEVLHLWLLGEPCSSRTLSSTDNKYTR</sequence>
<organism evidence="6 7">
    <name type="scientific">Dillenia turbinata</name>
    <dbReference type="NCBI Taxonomy" id="194707"/>
    <lineage>
        <taxon>Eukaryota</taxon>
        <taxon>Viridiplantae</taxon>
        <taxon>Streptophyta</taxon>
        <taxon>Embryophyta</taxon>
        <taxon>Tracheophyta</taxon>
        <taxon>Spermatophyta</taxon>
        <taxon>Magnoliopsida</taxon>
        <taxon>eudicotyledons</taxon>
        <taxon>Gunneridae</taxon>
        <taxon>Pentapetalae</taxon>
        <taxon>Dilleniales</taxon>
        <taxon>Dilleniaceae</taxon>
        <taxon>Dillenia</taxon>
    </lineage>
</organism>
<evidence type="ECO:0000313" key="7">
    <source>
        <dbReference type="Proteomes" id="UP001370490"/>
    </source>
</evidence>
<comment type="caution">
    <text evidence="6">The sequence shown here is derived from an EMBL/GenBank/DDBJ whole genome shotgun (WGS) entry which is preliminary data.</text>
</comment>
<keyword evidence="4 5" id="KW-0472">Membrane</keyword>
<keyword evidence="3 5" id="KW-1133">Transmembrane helix</keyword>
<dbReference type="Proteomes" id="UP001370490">
    <property type="component" value="Unassembled WGS sequence"/>
</dbReference>
<feature type="transmembrane region" description="Helical" evidence="5">
    <location>
        <begin position="63"/>
        <end position="84"/>
    </location>
</feature>
<evidence type="ECO:0000256" key="2">
    <source>
        <dbReference type="ARBA" id="ARBA00022692"/>
    </source>
</evidence>
<dbReference type="Pfam" id="PF04241">
    <property type="entry name" value="DUF423"/>
    <property type="match status" value="1"/>
</dbReference>
<reference evidence="6 7" key="1">
    <citation type="submission" date="2023-12" db="EMBL/GenBank/DDBJ databases">
        <title>A high-quality genome assembly for Dillenia turbinata (Dilleniales).</title>
        <authorList>
            <person name="Chanderbali A."/>
        </authorList>
    </citation>
    <scope>NUCLEOTIDE SEQUENCE [LARGE SCALE GENOMIC DNA]</scope>
    <source>
        <strain evidence="6">LSX21</strain>
        <tissue evidence="6">Leaf</tissue>
    </source>
</reference>
<evidence type="ECO:0000256" key="5">
    <source>
        <dbReference type="SAM" id="Phobius"/>
    </source>
</evidence>
<dbReference type="InterPro" id="IPR006696">
    <property type="entry name" value="DUF423"/>
</dbReference>
<keyword evidence="2 5" id="KW-0812">Transmembrane</keyword>
<dbReference type="PANTHER" id="PTHR43461:SF1">
    <property type="entry name" value="TRANSMEMBRANE PROTEIN 256"/>
    <property type="match status" value="1"/>
</dbReference>
<feature type="non-terminal residue" evidence="6">
    <location>
        <position position="1"/>
    </location>
</feature>
<evidence type="ECO:0000256" key="1">
    <source>
        <dbReference type="ARBA" id="ARBA00004141"/>
    </source>
</evidence>
<accession>A0AAN8UQN9</accession>
<evidence type="ECO:0000256" key="4">
    <source>
        <dbReference type="ARBA" id="ARBA00023136"/>
    </source>
</evidence>
<proteinExistence type="predicted"/>
<dbReference type="EMBL" id="JBAMMX010000022">
    <property type="protein sequence ID" value="KAK6918729.1"/>
    <property type="molecule type" value="Genomic_DNA"/>
</dbReference>
<dbReference type="GO" id="GO:0016020">
    <property type="term" value="C:membrane"/>
    <property type="evidence" value="ECO:0007669"/>
    <property type="project" value="UniProtKB-SubCell"/>
</dbReference>
<evidence type="ECO:0000313" key="6">
    <source>
        <dbReference type="EMBL" id="KAK6918729.1"/>
    </source>
</evidence>
<protein>
    <submittedName>
        <fullName evidence="6">Uncharacterized protein</fullName>
    </submittedName>
</protein>